<dbReference type="SUPFAM" id="SSF51366">
    <property type="entry name" value="Ribulose-phoshate binding barrel"/>
    <property type="match status" value="1"/>
</dbReference>
<accession>A0A2G2VKS3</accession>
<dbReference type="OrthoDB" id="10254903at2759"/>
<protein>
    <submittedName>
        <fullName evidence="2">Imidazole glycerol phosphate synthase hisHF, chloroplastic</fullName>
    </submittedName>
</protein>
<dbReference type="InterPro" id="IPR050064">
    <property type="entry name" value="IGPS_HisA/HisF"/>
</dbReference>
<dbReference type="Proteomes" id="UP000224567">
    <property type="component" value="Unassembled WGS sequence"/>
</dbReference>
<dbReference type="PANTHER" id="PTHR21235">
    <property type="entry name" value="IMIDAZOLE GLYCEROL PHOSPHATE SYNTHASE SUBUNIT HISF/H IGP SYNTHASE SUBUNIT HISF/H"/>
    <property type="match status" value="1"/>
</dbReference>
<evidence type="ECO:0000313" key="2">
    <source>
        <dbReference type="EMBL" id="PHT33568.1"/>
    </source>
</evidence>
<dbReference type="PANTHER" id="PTHR21235:SF2">
    <property type="entry name" value="IMIDAZOLE GLYCEROL PHOSPHATE SYNTHASE HISHF"/>
    <property type="match status" value="1"/>
</dbReference>
<dbReference type="Gene3D" id="3.20.20.70">
    <property type="entry name" value="Aldolase class I"/>
    <property type="match status" value="2"/>
</dbReference>
<keyword evidence="3" id="KW-1185">Reference proteome</keyword>
<evidence type="ECO:0000256" key="1">
    <source>
        <dbReference type="RuleBase" id="RU003657"/>
    </source>
</evidence>
<dbReference type="Pfam" id="PF00977">
    <property type="entry name" value="His_biosynth"/>
    <property type="match status" value="2"/>
</dbReference>
<dbReference type="InterPro" id="IPR011060">
    <property type="entry name" value="RibuloseP-bd_barrel"/>
</dbReference>
<comment type="similarity">
    <text evidence="1">Belongs to the HisA/HisF family.</text>
</comment>
<dbReference type="GO" id="GO:0000107">
    <property type="term" value="F:imidazoleglycerol-phosphate synthase activity"/>
    <property type="evidence" value="ECO:0007669"/>
    <property type="project" value="TreeGrafter"/>
</dbReference>
<dbReference type="EMBL" id="MLFT02000011">
    <property type="protein sequence ID" value="PHT33568.1"/>
    <property type="molecule type" value="Genomic_DNA"/>
</dbReference>
<proteinExistence type="inferred from homology"/>
<dbReference type="AlphaFoldDB" id="A0A2G2VKS3"/>
<name>A0A2G2VKS3_CAPBA</name>
<sequence>MFPNVGLSVLRRFLNPKSGRTQLHARQKLVQRNASKLAKRVSVCLDVRTNDKGDLVVTKGDQYDVRERTNANEVRNLGKPVDLARQYYKDGADEFSFLNNTAFREFPLGDQPMLQVLRYASGNVFVPLTVGGGIRDFTDGNGRFMAICENWEEQSRTDLPSLWKSVVVSIDPRRVYVKDLKAVEFKTVKVRKPGQGKVFDIDLIKLISDAVSIPVIASGVTGAVEHFTEVFRETNASAALTARISDRKEVN</sequence>
<evidence type="ECO:0000313" key="3">
    <source>
        <dbReference type="Proteomes" id="UP000224567"/>
    </source>
</evidence>
<dbReference type="STRING" id="33114.A0A2G2VKS3"/>
<dbReference type="InterPro" id="IPR006062">
    <property type="entry name" value="His_biosynth"/>
</dbReference>
<reference evidence="3" key="2">
    <citation type="journal article" date="2017" name="J. Anim. Genet.">
        <title>Multiple reference genome sequences of hot pepper reveal the massive evolution of plant disease resistance genes by retroduplication.</title>
        <authorList>
            <person name="Kim S."/>
            <person name="Park J."/>
            <person name="Yeom S.-I."/>
            <person name="Kim Y.-M."/>
            <person name="Seo E."/>
            <person name="Kim K.-T."/>
            <person name="Kim M.-S."/>
            <person name="Lee J.M."/>
            <person name="Cheong K."/>
            <person name="Shin H.-S."/>
            <person name="Kim S.-B."/>
            <person name="Han K."/>
            <person name="Lee J."/>
            <person name="Park M."/>
            <person name="Lee H.-A."/>
            <person name="Lee H.-Y."/>
            <person name="Lee Y."/>
            <person name="Oh S."/>
            <person name="Lee J.H."/>
            <person name="Choi E."/>
            <person name="Choi E."/>
            <person name="Lee S.E."/>
            <person name="Jeon J."/>
            <person name="Kim H."/>
            <person name="Choi G."/>
            <person name="Song H."/>
            <person name="Lee J."/>
            <person name="Lee S.-C."/>
            <person name="Kwon J.-K."/>
            <person name="Lee H.-Y."/>
            <person name="Koo N."/>
            <person name="Hong Y."/>
            <person name="Kim R.W."/>
            <person name="Kang W.-H."/>
            <person name="Huh J.H."/>
            <person name="Kang B.-C."/>
            <person name="Yang T.-J."/>
            <person name="Lee Y.-H."/>
            <person name="Bennetzen J.L."/>
            <person name="Choi D."/>
        </authorList>
    </citation>
    <scope>NUCLEOTIDE SEQUENCE [LARGE SCALE GENOMIC DNA]</scope>
    <source>
        <strain evidence="3">cv. PBC81</strain>
    </source>
</reference>
<gene>
    <name evidence="2" type="ORF">CQW23_25368</name>
</gene>
<dbReference type="GO" id="GO:0000105">
    <property type="term" value="P:L-histidine biosynthetic process"/>
    <property type="evidence" value="ECO:0007669"/>
    <property type="project" value="UniProtKB-KW"/>
</dbReference>
<reference evidence="2 3" key="1">
    <citation type="journal article" date="2017" name="Genome Biol.">
        <title>New reference genome sequences of hot pepper reveal the massive evolution of plant disease-resistance genes by retroduplication.</title>
        <authorList>
            <person name="Kim S."/>
            <person name="Park J."/>
            <person name="Yeom S.I."/>
            <person name="Kim Y.M."/>
            <person name="Seo E."/>
            <person name="Kim K.T."/>
            <person name="Kim M.S."/>
            <person name="Lee J.M."/>
            <person name="Cheong K."/>
            <person name="Shin H.S."/>
            <person name="Kim S.B."/>
            <person name="Han K."/>
            <person name="Lee J."/>
            <person name="Park M."/>
            <person name="Lee H.A."/>
            <person name="Lee H.Y."/>
            <person name="Lee Y."/>
            <person name="Oh S."/>
            <person name="Lee J.H."/>
            <person name="Choi E."/>
            <person name="Choi E."/>
            <person name="Lee S.E."/>
            <person name="Jeon J."/>
            <person name="Kim H."/>
            <person name="Choi G."/>
            <person name="Song H."/>
            <person name="Lee J."/>
            <person name="Lee S.C."/>
            <person name="Kwon J.K."/>
            <person name="Lee H.Y."/>
            <person name="Koo N."/>
            <person name="Hong Y."/>
            <person name="Kim R.W."/>
            <person name="Kang W.H."/>
            <person name="Huh J.H."/>
            <person name="Kang B.C."/>
            <person name="Yang T.J."/>
            <person name="Lee Y.H."/>
            <person name="Bennetzen J.L."/>
            <person name="Choi D."/>
        </authorList>
    </citation>
    <scope>NUCLEOTIDE SEQUENCE [LARGE SCALE GENOMIC DNA]</scope>
    <source>
        <strain evidence="3">cv. PBC81</strain>
    </source>
</reference>
<organism evidence="2 3">
    <name type="scientific">Capsicum baccatum</name>
    <name type="common">Peruvian pepper</name>
    <dbReference type="NCBI Taxonomy" id="33114"/>
    <lineage>
        <taxon>Eukaryota</taxon>
        <taxon>Viridiplantae</taxon>
        <taxon>Streptophyta</taxon>
        <taxon>Embryophyta</taxon>
        <taxon>Tracheophyta</taxon>
        <taxon>Spermatophyta</taxon>
        <taxon>Magnoliopsida</taxon>
        <taxon>eudicotyledons</taxon>
        <taxon>Gunneridae</taxon>
        <taxon>Pentapetalae</taxon>
        <taxon>asterids</taxon>
        <taxon>lamiids</taxon>
        <taxon>Solanales</taxon>
        <taxon>Solanaceae</taxon>
        <taxon>Solanoideae</taxon>
        <taxon>Capsiceae</taxon>
        <taxon>Capsicum</taxon>
    </lineage>
</organism>
<comment type="caution">
    <text evidence="2">The sequence shown here is derived from an EMBL/GenBank/DDBJ whole genome shotgun (WGS) entry which is preliminary data.</text>
</comment>
<keyword evidence="1" id="KW-0368">Histidine biosynthesis</keyword>
<dbReference type="InterPro" id="IPR013785">
    <property type="entry name" value="Aldolase_TIM"/>
</dbReference>
<keyword evidence="1" id="KW-0028">Amino-acid biosynthesis</keyword>